<keyword evidence="3" id="KW-1185">Reference proteome</keyword>
<proteinExistence type="predicted"/>
<name>A0A0B7MPC1_9FIRM</name>
<dbReference type="OrthoDB" id="9803106at2"/>
<dbReference type="CDD" id="cd05403">
    <property type="entry name" value="NT_KNTase_like"/>
    <property type="match status" value="1"/>
</dbReference>
<evidence type="ECO:0000259" key="1">
    <source>
        <dbReference type="Pfam" id="PF01909"/>
    </source>
</evidence>
<dbReference type="EMBL" id="CDRZ01000271">
    <property type="protein sequence ID" value="CEO90078.1"/>
    <property type="molecule type" value="Genomic_DNA"/>
</dbReference>
<sequence>MPEGERCELSDEFLKMRRLVLRERARRERVLVENARIKAEDVAKMLKEDYGVREVYLYGSLAWGGFAEGSDIDLLAVGFQGSYWEMFVKAERIAHPFEVSIVFYAGVVAV</sequence>
<dbReference type="InterPro" id="IPR002934">
    <property type="entry name" value="Polymerase_NTP_transf_dom"/>
</dbReference>
<evidence type="ECO:0000313" key="3">
    <source>
        <dbReference type="Proteomes" id="UP000046155"/>
    </source>
</evidence>
<dbReference type="Gene3D" id="3.30.460.10">
    <property type="entry name" value="Beta Polymerase, domain 2"/>
    <property type="match status" value="1"/>
</dbReference>
<feature type="domain" description="Polymerase nucleotidyl transferase" evidence="1">
    <location>
        <begin position="42"/>
        <end position="81"/>
    </location>
</feature>
<accession>A0A0B7MPC1</accession>
<protein>
    <submittedName>
        <fullName evidence="2">DNA polymerase beta domain protein region</fullName>
    </submittedName>
</protein>
<dbReference type="Proteomes" id="UP000046155">
    <property type="component" value="Unassembled WGS sequence"/>
</dbReference>
<dbReference type="RefSeq" id="WP_052835658.1">
    <property type="nucleotide sequence ID" value="NZ_CDRZ01000271.1"/>
</dbReference>
<dbReference type="GO" id="GO:0016779">
    <property type="term" value="F:nucleotidyltransferase activity"/>
    <property type="evidence" value="ECO:0007669"/>
    <property type="project" value="InterPro"/>
</dbReference>
<gene>
    <name evidence="2" type="ORF">SSCH_710025</name>
</gene>
<dbReference type="InterPro" id="IPR043519">
    <property type="entry name" value="NT_sf"/>
</dbReference>
<organism evidence="2 3">
    <name type="scientific">Syntrophaceticus schinkii</name>
    <dbReference type="NCBI Taxonomy" id="499207"/>
    <lineage>
        <taxon>Bacteria</taxon>
        <taxon>Bacillati</taxon>
        <taxon>Bacillota</taxon>
        <taxon>Clostridia</taxon>
        <taxon>Thermoanaerobacterales</taxon>
        <taxon>Thermoanaerobacterales Family III. Incertae Sedis</taxon>
        <taxon>Syntrophaceticus</taxon>
    </lineage>
</organism>
<dbReference type="Pfam" id="PF01909">
    <property type="entry name" value="NTP_transf_2"/>
    <property type="match status" value="1"/>
</dbReference>
<dbReference type="SUPFAM" id="SSF81301">
    <property type="entry name" value="Nucleotidyltransferase"/>
    <property type="match status" value="1"/>
</dbReference>
<evidence type="ECO:0000313" key="2">
    <source>
        <dbReference type="EMBL" id="CEO90078.1"/>
    </source>
</evidence>
<reference evidence="3" key="1">
    <citation type="submission" date="2015-01" db="EMBL/GenBank/DDBJ databases">
        <authorList>
            <person name="Manzoor Shahid"/>
            <person name="Zubair Saima"/>
        </authorList>
    </citation>
    <scope>NUCLEOTIDE SEQUENCE [LARGE SCALE GENOMIC DNA]</scope>
    <source>
        <strain evidence="3">Sp3</strain>
    </source>
</reference>
<dbReference type="AlphaFoldDB" id="A0A0B7MPC1"/>